<protein>
    <submittedName>
        <fullName evidence="1">Uncharacterized protein</fullName>
    </submittedName>
</protein>
<dbReference type="EMBL" id="JAOPGA020001773">
    <property type="protein sequence ID" value="KAL0491192.1"/>
    <property type="molecule type" value="Genomic_DNA"/>
</dbReference>
<comment type="caution">
    <text evidence="1">The sequence shown here is derived from an EMBL/GenBank/DDBJ whole genome shotgun (WGS) entry which is preliminary data.</text>
</comment>
<name>A0AAW2ZMW0_9EUKA</name>
<reference evidence="1 2" key="1">
    <citation type="submission" date="2024-03" db="EMBL/GenBank/DDBJ databases">
        <title>The Acrasis kona genome and developmental transcriptomes reveal deep origins of eukaryotic multicellular pathways.</title>
        <authorList>
            <person name="Sheikh S."/>
            <person name="Fu C.-J."/>
            <person name="Brown M.W."/>
            <person name="Baldauf S.L."/>
        </authorList>
    </citation>
    <scope>NUCLEOTIDE SEQUENCE [LARGE SCALE GENOMIC DNA]</scope>
    <source>
        <strain evidence="1 2">ATCC MYA-3509</strain>
    </source>
</reference>
<proteinExistence type="predicted"/>
<accession>A0AAW2ZMW0</accession>
<dbReference type="AlphaFoldDB" id="A0AAW2ZMW0"/>
<evidence type="ECO:0000313" key="1">
    <source>
        <dbReference type="EMBL" id="KAL0491192.1"/>
    </source>
</evidence>
<keyword evidence="2" id="KW-1185">Reference proteome</keyword>
<organism evidence="1 2">
    <name type="scientific">Acrasis kona</name>
    <dbReference type="NCBI Taxonomy" id="1008807"/>
    <lineage>
        <taxon>Eukaryota</taxon>
        <taxon>Discoba</taxon>
        <taxon>Heterolobosea</taxon>
        <taxon>Tetramitia</taxon>
        <taxon>Eutetramitia</taxon>
        <taxon>Acrasidae</taxon>
        <taxon>Acrasis</taxon>
    </lineage>
</organism>
<gene>
    <name evidence="1" type="ORF">AKO1_002304</name>
</gene>
<dbReference type="Proteomes" id="UP001431209">
    <property type="component" value="Unassembled WGS sequence"/>
</dbReference>
<sequence>MMPVFTKGEEEFYYNRAELKFKYEISNPYTLDSKSVAIEYAVEHEGVVIVVERSKIEKIMKKIASAREDIQKKSN</sequence>
<evidence type="ECO:0000313" key="2">
    <source>
        <dbReference type="Proteomes" id="UP001431209"/>
    </source>
</evidence>